<dbReference type="Pfam" id="PF06042">
    <property type="entry name" value="NTP_transf_6"/>
    <property type="match status" value="1"/>
</dbReference>
<dbReference type="PANTHER" id="PTHR39166">
    <property type="entry name" value="BLL1166 PROTEIN"/>
    <property type="match status" value="1"/>
</dbReference>
<organism evidence="1 2">
    <name type="scientific">Paenibacillus oceani</name>
    <dbReference type="NCBI Taxonomy" id="2772510"/>
    <lineage>
        <taxon>Bacteria</taxon>
        <taxon>Bacillati</taxon>
        <taxon>Bacillota</taxon>
        <taxon>Bacilli</taxon>
        <taxon>Bacillales</taxon>
        <taxon>Paenibacillaceae</taxon>
        <taxon>Paenibacillus</taxon>
    </lineage>
</organism>
<dbReference type="Proteomes" id="UP000639396">
    <property type="component" value="Unassembled WGS sequence"/>
</dbReference>
<dbReference type="PROSITE" id="PS51257">
    <property type="entry name" value="PROKAR_LIPOPROTEIN"/>
    <property type="match status" value="1"/>
</dbReference>
<dbReference type="AlphaFoldDB" id="A0A927CD02"/>
<reference evidence="1" key="1">
    <citation type="submission" date="2020-09" db="EMBL/GenBank/DDBJ databases">
        <title>A novel bacterium of genus Paenibacillus, isolated from South China Sea.</title>
        <authorList>
            <person name="Huang H."/>
            <person name="Mo K."/>
            <person name="Hu Y."/>
        </authorList>
    </citation>
    <scope>NUCLEOTIDE SEQUENCE</scope>
    <source>
        <strain evidence="1">IB182363</strain>
    </source>
</reference>
<evidence type="ECO:0000313" key="2">
    <source>
        <dbReference type="Proteomes" id="UP000639396"/>
    </source>
</evidence>
<protein>
    <submittedName>
        <fullName evidence="1">Nucleotidyltransferase family protein</fullName>
    </submittedName>
</protein>
<evidence type="ECO:0000313" key="1">
    <source>
        <dbReference type="EMBL" id="MBD2864552.1"/>
    </source>
</evidence>
<keyword evidence="2" id="KW-1185">Reference proteome</keyword>
<dbReference type="PANTHER" id="PTHR39166:SF1">
    <property type="entry name" value="BLL1166 PROTEIN"/>
    <property type="match status" value="1"/>
</dbReference>
<dbReference type="InterPro" id="IPR009267">
    <property type="entry name" value="NTP_transf_6"/>
</dbReference>
<gene>
    <name evidence="1" type="ORF">IDH45_21410</name>
</gene>
<proteinExistence type="predicted"/>
<dbReference type="EMBL" id="JACXJA010000030">
    <property type="protein sequence ID" value="MBD2864552.1"/>
    <property type="molecule type" value="Genomic_DNA"/>
</dbReference>
<name>A0A927CD02_9BACL</name>
<accession>A0A927CD02</accession>
<sequence>MASGQRWLSAMLEAAPSLGQHSYYLGAGCIVQTVWNVLSGYDPLYGIEDADFVYYDDSDLSFEAEDRTVRKAHELFADAPVRIDVKNQARVHLWYESRFGFPIRPYRTLEEAINSWPTTATCVGIRLDGRRQPSVYAPYGLNDLFGMIVRANKTQITQEIYEHKAAKWKAKWPDLTNLPWDQ</sequence>
<comment type="caution">
    <text evidence="1">The sequence shown here is derived from an EMBL/GenBank/DDBJ whole genome shotgun (WGS) entry which is preliminary data.</text>
</comment>